<protein>
    <submittedName>
        <fullName evidence="2">Uncharacterized protein</fullName>
    </submittedName>
</protein>
<keyword evidence="1" id="KW-0472">Membrane</keyword>
<sequence>MYGRTNRPGIGIVMEYQNLLEYTSRTSLVCRMRIVTHPPRYLDMPTNKKNFVYVALTTSLYYAPLAVLVSQE</sequence>
<name>A0AAV7I767_COTGL</name>
<keyword evidence="1" id="KW-1133">Transmembrane helix</keyword>
<keyword evidence="3" id="KW-1185">Reference proteome</keyword>
<evidence type="ECO:0000313" key="2">
    <source>
        <dbReference type="EMBL" id="KAH0546032.1"/>
    </source>
</evidence>
<accession>A0AAV7I767</accession>
<dbReference type="AlphaFoldDB" id="A0AAV7I767"/>
<evidence type="ECO:0000313" key="3">
    <source>
        <dbReference type="Proteomes" id="UP000826195"/>
    </source>
</evidence>
<proteinExistence type="predicted"/>
<reference evidence="2 3" key="1">
    <citation type="journal article" date="2021" name="J. Hered.">
        <title>A chromosome-level genome assembly of the parasitoid wasp, Cotesia glomerata (Hymenoptera: Braconidae).</title>
        <authorList>
            <person name="Pinto B.J."/>
            <person name="Weis J.J."/>
            <person name="Gamble T."/>
            <person name="Ode P.J."/>
            <person name="Paul R."/>
            <person name="Zaspel J.M."/>
        </authorList>
    </citation>
    <scope>NUCLEOTIDE SEQUENCE [LARGE SCALE GENOMIC DNA]</scope>
    <source>
        <strain evidence="2">CgM1</strain>
    </source>
</reference>
<comment type="caution">
    <text evidence="2">The sequence shown here is derived from an EMBL/GenBank/DDBJ whole genome shotgun (WGS) entry which is preliminary data.</text>
</comment>
<dbReference type="Proteomes" id="UP000826195">
    <property type="component" value="Unassembled WGS sequence"/>
</dbReference>
<dbReference type="EMBL" id="JAHXZJ010002237">
    <property type="protein sequence ID" value="KAH0546032.1"/>
    <property type="molecule type" value="Genomic_DNA"/>
</dbReference>
<gene>
    <name evidence="2" type="ORF">KQX54_005957</name>
</gene>
<feature type="transmembrane region" description="Helical" evidence="1">
    <location>
        <begin position="50"/>
        <end position="69"/>
    </location>
</feature>
<keyword evidence="1" id="KW-0812">Transmembrane</keyword>
<evidence type="ECO:0000256" key="1">
    <source>
        <dbReference type="SAM" id="Phobius"/>
    </source>
</evidence>
<organism evidence="2 3">
    <name type="scientific">Cotesia glomerata</name>
    <name type="common">Lepidopteran parasitic wasp</name>
    <name type="synonym">Apanteles glomeratus</name>
    <dbReference type="NCBI Taxonomy" id="32391"/>
    <lineage>
        <taxon>Eukaryota</taxon>
        <taxon>Metazoa</taxon>
        <taxon>Ecdysozoa</taxon>
        <taxon>Arthropoda</taxon>
        <taxon>Hexapoda</taxon>
        <taxon>Insecta</taxon>
        <taxon>Pterygota</taxon>
        <taxon>Neoptera</taxon>
        <taxon>Endopterygota</taxon>
        <taxon>Hymenoptera</taxon>
        <taxon>Apocrita</taxon>
        <taxon>Ichneumonoidea</taxon>
        <taxon>Braconidae</taxon>
        <taxon>Microgastrinae</taxon>
        <taxon>Cotesia</taxon>
    </lineage>
</organism>